<dbReference type="GO" id="GO:0016020">
    <property type="term" value="C:membrane"/>
    <property type="evidence" value="ECO:0007669"/>
    <property type="project" value="TreeGrafter"/>
</dbReference>
<dbReference type="Gene3D" id="2.60.40.10">
    <property type="entry name" value="Immunoglobulins"/>
    <property type="match status" value="1"/>
</dbReference>
<gene>
    <name evidence="2" type="ORF">NC653_002717</name>
</gene>
<dbReference type="PANTHER" id="PTHR15048:SF0">
    <property type="entry name" value="STARCH-BINDING DOMAIN-CONTAINING PROTEIN 1"/>
    <property type="match status" value="1"/>
</dbReference>
<dbReference type="InterPro" id="IPR013783">
    <property type="entry name" value="Ig-like_fold"/>
</dbReference>
<feature type="domain" description="CBM20" evidence="1">
    <location>
        <begin position="1"/>
        <end position="60"/>
    </location>
</feature>
<keyword evidence="3" id="KW-1185">Reference proteome</keyword>
<evidence type="ECO:0000313" key="3">
    <source>
        <dbReference type="Proteomes" id="UP001164929"/>
    </source>
</evidence>
<sequence>MVGLWDPSSAIPLNWSEDHTWSVDLDACVNLTMRHRFILKRSTREIVWQPGPDRTFKTWC</sequence>
<reference evidence="2 3" key="1">
    <citation type="journal article" date="2023" name="Mol. Ecol. Resour.">
        <title>Chromosome-level genome assembly of a triploid poplar Populus alba 'Berolinensis'.</title>
        <authorList>
            <person name="Chen S."/>
            <person name="Yu Y."/>
            <person name="Wang X."/>
            <person name="Wang S."/>
            <person name="Zhang T."/>
            <person name="Zhou Y."/>
            <person name="He R."/>
            <person name="Meng N."/>
            <person name="Wang Y."/>
            <person name="Liu W."/>
            <person name="Liu Z."/>
            <person name="Liu J."/>
            <person name="Guo Q."/>
            <person name="Huang H."/>
            <person name="Sederoff R.R."/>
            <person name="Wang G."/>
            <person name="Qu G."/>
            <person name="Chen S."/>
        </authorList>
    </citation>
    <scope>NUCLEOTIDE SEQUENCE [LARGE SCALE GENOMIC DNA]</scope>
    <source>
        <strain evidence="2">SC-2020</strain>
    </source>
</reference>
<comment type="caution">
    <text evidence="2">The sequence shown here is derived from an EMBL/GenBank/DDBJ whole genome shotgun (WGS) entry which is preliminary data.</text>
</comment>
<dbReference type="AlphaFoldDB" id="A0AAD6WH90"/>
<dbReference type="InterPro" id="IPR002044">
    <property type="entry name" value="CBM20"/>
</dbReference>
<dbReference type="SUPFAM" id="SSF49452">
    <property type="entry name" value="Starch-binding domain-like"/>
    <property type="match status" value="1"/>
</dbReference>
<dbReference type="Proteomes" id="UP001164929">
    <property type="component" value="Chromosome 1"/>
</dbReference>
<organism evidence="2 3">
    <name type="scientific">Populus alba x Populus x berolinensis</name>
    <dbReference type="NCBI Taxonomy" id="444605"/>
    <lineage>
        <taxon>Eukaryota</taxon>
        <taxon>Viridiplantae</taxon>
        <taxon>Streptophyta</taxon>
        <taxon>Embryophyta</taxon>
        <taxon>Tracheophyta</taxon>
        <taxon>Spermatophyta</taxon>
        <taxon>Magnoliopsida</taxon>
        <taxon>eudicotyledons</taxon>
        <taxon>Gunneridae</taxon>
        <taxon>Pentapetalae</taxon>
        <taxon>rosids</taxon>
        <taxon>fabids</taxon>
        <taxon>Malpighiales</taxon>
        <taxon>Salicaceae</taxon>
        <taxon>Saliceae</taxon>
        <taxon>Populus</taxon>
    </lineage>
</organism>
<proteinExistence type="predicted"/>
<evidence type="ECO:0000313" key="2">
    <source>
        <dbReference type="EMBL" id="KAJ7012755.1"/>
    </source>
</evidence>
<name>A0AAD6WH90_9ROSI</name>
<dbReference type="PANTHER" id="PTHR15048">
    <property type="entry name" value="STARCH-BINDING DOMAIN-CONTAINING PROTEIN 1"/>
    <property type="match status" value="1"/>
</dbReference>
<dbReference type="InterPro" id="IPR013784">
    <property type="entry name" value="Carb-bd-like_fold"/>
</dbReference>
<dbReference type="Pfam" id="PF00686">
    <property type="entry name" value="CBM_20"/>
    <property type="match status" value="1"/>
</dbReference>
<dbReference type="PROSITE" id="PS51166">
    <property type="entry name" value="CBM20"/>
    <property type="match status" value="1"/>
</dbReference>
<dbReference type="GO" id="GO:2001070">
    <property type="term" value="F:starch binding"/>
    <property type="evidence" value="ECO:0007669"/>
    <property type="project" value="InterPro"/>
</dbReference>
<dbReference type="EMBL" id="JAQIZT010000001">
    <property type="protein sequence ID" value="KAJ7012755.1"/>
    <property type="molecule type" value="Genomic_DNA"/>
</dbReference>
<evidence type="ECO:0000259" key="1">
    <source>
        <dbReference type="PROSITE" id="PS51166"/>
    </source>
</evidence>
<protein>
    <recommendedName>
        <fullName evidence="1">CBM20 domain-containing protein</fullName>
    </recommendedName>
</protein>
<accession>A0AAD6WH90</accession>